<dbReference type="AlphaFoldDB" id="A0A2N9GWB8"/>
<organism evidence="2">
    <name type="scientific">Fagus sylvatica</name>
    <name type="common">Beechnut</name>
    <dbReference type="NCBI Taxonomy" id="28930"/>
    <lineage>
        <taxon>Eukaryota</taxon>
        <taxon>Viridiplantae</taxon>
        <taxon>Streptophyta</taxon>
        <taxon>Embryophyta</taxon>
        <taxon>Tracheophyta</taxon>
        <taxon>Spermatophyta</taxon>
        <taxon>Magnoliopsida</taxon>
        <taxon>eudicotyledons</taxon>
        <taxon>Gunneridae</taxon>
        <taxon>Pentapetalae</taxon>
        <taxon>rosids</taxon>
        <taxon>fabids</taxon>
        <taxon>Fagales</taxon>
        <taxon>Fagaceae</taxon>
        <taxon>Fagus</taxon>
    </lineage>
</organism>
<feature type="region of interest" description="Disordered" evidence="1">
    <location>
        <begin position="1"/>
        <end position="38"/>
    </location>
</feature>
<proteinExistence type="predicted"/>
<evidence type="ECO:0000313" key="2">
    <source>
        <dbReference type="EMBL" id="SPD06656.1"/>
    </source>
</evidence>
<feature type="compositionally biased region" description="Polar residues" evidence="1">
    <location>
        <begin position="471"/>
        <end position="480"/>
    </location>
</feature>
<reference evidence="2" key="1">
    <citation type="submission" date="2018-02" db="EMBL/GenBank/DDBJ databases">
        <authorList>
            <person name="Cohen D.B."/>
            <person name="Kent A.D."/>
        </authorList>
    </citation>
    <scope>NUCLEOTIDE SEQUENCE</scope>
</reference>
<accession>A0A2N9GWB8</accession>
<name>A0A2N9GWB8_FAGSY</name>
<feature type="compositionally biased region" description="Polar residues" evidence="1">
    <location>
        <begin position="69"/>
        <end position="89"/>
    </location>
</feature>
<evidence type="ECO:0000256" key="1">
    <source>
        <dbReference type="SAM" id="MobiDB-lite"/>
    </source>
</evidence>
<gene>
    <name evidence="2" type="ORF">FSB_LOCUS34538</name>
</gene>
<dbReference type="EMBL" id="OIVN01002814">
    <property type="protein sequence ID" value="SPD06656.1"/>
    <property type="molecule type" value="Genomic_DNA"/>
</dbReference>
<feature type="region of interest" description="Disordered" evidence="1">
    <location>
        <begin position="59"/>
        <end position="129"/>
    </location>
</feature>
<feature type="region of interest" description="Disordered" evidence="1">
    <location>
        <begin position="460"/>
        <end position="480"/>
    </location>
</feature>
<protein>
    <submittedName>
        <fullName evidence="2">Uncharacterized protein</fullName>
    </submittedName>
</protein>
<sequence>MSGQGSGSGGHRRSDRLAKGKAVIYARDSSPDTDDEYDAMEDVRCRSCLLGAARPPLLPGVIIGRSARPSGTTRPSPQPSATTGPSDTPSDALRRPHTRSTGIPPSRLKRQRAEGIPDSAGAIPEDYVAPGFRYPPQGGIRPRYPVAVEISDTPLLTNLLAHPSSLVRRCQDPPESVGRGEVLPSHRGPIHLSTCEMAGASLSTGVPFWASAFGGRTPPSEPYARFRGFGDLGSSMISAAIEGKKLPSVRVQLSEGSPELPLAPDPVLSSCQALGLLLGFQRIDHSYTYGLSSARRWIVSGMLTLSSSLTPHSAALTQRPEVFRAVGAISSEDMDPISEVLGASDGLRGPCGSWVVEGGRVMGGMAMDSHHISVFWSRLRDLRVRYCVSSLSCRSARIVIRLIWTEYRERWPVCRRRRHNGCRGRWCRCRGIWLPRGMQMVARLAATVRRLEEQLQGMGITPVTGAGSSGFGQTSSPPPT</sequence>